<keyword evidence="3" id="KW-1185">Reference proteome</keyword>
<keyword evidence="1" id="KW-0472">Membrane</keyword>
<feature type="transmembrane region" description="Helical" evidence="1">
    <location>
        <begin position="122"/>
        <end position="140"/>
    </location>
</feature>
<proteinExistence type="predicted"/>
<keyword evidence="1" id="KW-0812">Transmembrane</keyword>
<dbReference type="InParanoid" id="I3TEY1"/>
<dbReference type="STRING" id="1184251.TCELL_0895"/>
<feature type="transmembrane region" description="Helical" evidence="1">
    <location>
        <begin position="44"/>
        <end position="69"/>
    </location>
</feature>
<dbReference type="EMBL" id="CP003531">
    <property type="protein sequence ID" value="AFK51319.1"/>
    <property type="molecule type" value="Genomic_DNA"/>
</dbReference>
<name>I3TEY1_THEC1</name>
<accession>I3TEY1</accession>
<evidence type="ECO:0000313" key="2">
    <source>
        <dbReference type="EMBL" id="AFK51319.1"/>
    </source>
</evidence>
<dbReference type="AlphaFoldDB" id="I3TEY1"/>
<gene>
    <name evidence="2" type="ordered locus">TCELL_0895</name>
</gene>
<dbReference type="Proteomes" id="UP000005270">
    <property type="component" value="Chromosome"/>
</dbReference>
<evidence type="ECO:0000256" key="1">
    <source>
        <dbReference type="SAM" id="Phobius"/>
    </source>
</evidence>
<dbReference type="GeneID" id="13013212"/>
<dbReference type="RefSeq" id="WP_014737569.1">
    <property type="nucleotide sequence ID" value="NC_017954.1"/>
</dbReference>
<organism evidence="2 3">
    <name type="scientific">Thermogladius calderae (strain DSM 22663 / VKM B-2946 / 1633)</name>
    <dbReference type="NCBI Taxonomy" id="1184251"/>
    <lineage>
        <taxon>Archaea</taxon>
        <taxon>Thermoproteota</taxon>
        <taxon>Thermoprotei</taxon>
        <taxon>Desulfurococcales</taxon>
        <taxon>Desulfurococcaceae</taxon>
        <taxon>Thermogladius</taxon>
    </lineage>
</organism>
<sequence>MTPVLFALVGLVLVFWSLLARRPQFSIVLMAAASVFVGLSVSELVGHVGGLIIASLYVSVLIVLLMVWFMVSTPETPKTDVYSVLAAVLLVLTLVAATLVVWFVEPEISPRPIARGVSWTDYVLLTVLVVVALTGGLWFVEEAD</sequence>
<dbReference type="KEGG" id="thg:TCELL_0895"/>
<keyword evidence="1" id="KW-1133">Transmembrane helix</keyword>
<protein>
    <submittedName>
        <fullName evidence="2">Uncharacterized protein</fullName>
    </submittedName>
</protein>
<feature type="transmembrane region" description="Helical" evidence="1">
    <location>
        <begin position="81"/>
        <end position="102"/>
    </location>
</feature>
<evidence type="ECO:0000313" key="3">
    <source>
        <dbReference type="Proteomes" id="UP000005270"/>
    </source>
</evidence>
<dbReference type="HOGENOM" id="CLU_1792221_0_0_2"/>
<dbReference type="eggNOG" id="arCOG10987">
    <property type="taxonomic scope" value="Archaea"/>
</dbReference>
<reference evidence="2 3" key="1">
    <citation type="journal article" date="2012" name="J. Bacteriol.">
        <title>Complete genome sequence of the hyperthermophilic cellulolytic Crenarchaeon 'Thermogladius cellulolyticus' 1633.</title>
        <authorList>
            <person name="Mardanov A.V."/>
            <person name="Kochetkova T.V."/>
            <person name="Beletsky A.V."/>
            <person name="Bonch-Osmolovskaya E.A."/>
            <person name="Ravin N.V."/>
            <person name="Skryabin K.G."/>
        </authorList>
    </citation>
    <scope>NUCLEOTIDE SEQUENCE [LARGE SCALE GENOMIC DNA]</scope>
    <source>
        <strain evidence="3">DSM 22663 / VKM B-2946 / 1633</strain>
    </source>
</reference>